<dbReference type="InterPro" id="IPR001680">
    <property type="entry name" value="WD40_rpt"/>
</dbReference>
<evidence type="ECO:0000256" key="10">
    <source>
        <dbReference type="ARBA" id="ARBA00022786"/>
    </source>
</evidence>
<dbReference type="PANTHER" id="PTHR15169">
    <property type="entry name" value="DAMAGE-SPECIFIC DNA BINDING PROTEIN 2"/>
    <property type="match status" value="1"/>
</dbReference>
<evidence type="ECO:0000256" key="1">
    <source>
        <dbReference type="ARBA" id="ARBA00004123"/>
    </source>
</evidence>
<keyword evidence="10" id="KW-0833">Ubl conjugation pathway</keyword>
<dbReference type="AlphaFoldDB" id="A0A8B8EDI9"/>
<evidence type="ECO:0000256" key="9">
    <source>
        <dbReference type="ARBA" id="ARBA00022763"/>
    </source>
</evidence>
<dbReference type="RefSeq" id="XP_022338170.1">
    <property type="nucleotide sequence ID" value="XM_022482462.1"/>
</dbReference>
<dbReference type="PROSITE" id="PS50082">
    <property type="entry name" value="WD_REPEATS_2"/>
    <property type="match status" value="1"/>
</dbReference>
<evidence type="ECO:0000256" key="5">
    <source>
        <dbReference type="ARBA" id="ARBA00014580"/>
    </source>
</evidence>
<dbReference type="InterPro" id="IPR019775">
    <property type="entry name" value="WD40_repeat_CS"/>
</dbReference>
<feature type="region of interest" description="Disordered" evidence="16">
    <location>
        <begin position="1"/>
        <end position="29"/>
    </location>
</feature>
<dbReference type="PROSITE" id="PS00678">
    <property type="entry name" value="WD_REPEATS_1"/>
    <property type="match status" value="1"/>
</dbReference>
<evidence type="ECO:0000256" key="15">
    <source>
        <dbReference type="PROSITE-ProRule" id="PRU00221"/>
    </source>
</evidence>
<evidence type="ECO:0000313" key="18">
    <source>
        <dbReference type="RefSeq" id="XP_022338170.1"/>
    </source>
</evidence>
<dbReference type="PANTHER" id="PTHR15169:SF0">
    <property type="entry name" value="DNA DAMAGE-BINDING PROTEIN 2"/>
    <property type="match status" value="1"/>
</dbReference>
<dbReference type="InterPro" id="IPR015943">
    <property type="entry name" value="WD40/YVTN_repeat-like_dom_sf"/>
</dbReference>
<keyword evidence="8" id="KW-0677">Repeat</keyword>
<dbReference type="PROSITE" id="PS50294">
    <property type="entry name" value="WD_REPEATS_REGION"/>
    <property type="match status" value="1"/>
</dbReference>
<dbReference type="Gene3D" id="2.130.10.10">
    <property type="entry name" value="YVTN repeat-like/Quinoprotein amine dehydrogenase"/>
    <property type="match status" value="1"/>
</dbReference>
<comment type="subcellular location">
    <subcellularLocation>
        <location evidence="2">Chromosome</location>
    </subcellularLocation>
    <subcellularLocation>
        <location evidence="1">Nucleus</location>
    </subcellularLocation>
</comment>
<protein>
    <recommendedName>
        <fullName evidence="5">DNA damage-binding protein 2</fullName>
    </recommendedName>
    <alternativeName>
        <fullName evidence="14">Damage-specific DNA-binding protein 2</fullName>
    </alternativeName>
</protein>
<feature type="compositionally biased region" description="Polar residues" evidence="16">
    <location>
        <begin position="467"/>
        <end position="481"/>
    </location>
</feature>
<evidence type="ECO:0000256" key="4">
    <source>
        <dbReference type="ARBA" id="ARBA00005434"/>
    </source>
</evidence>
<evidence type="ECO:0000256" key="11">
    <source>
        <dbReference type="ARBA" id="ARBA00023125"/>
    </source>
</evidence>
<dbReference type="GO" id="GO:0009411">
    <property type="term" value="P:response to UV"/>
    <property type="evidence" value="ECO:0007669"/>
    <property type="project" value="TreeGrafter"/>
</dbReference>
<dbReference type="OrthoDB" id="9890280at2759"/>
<dbReference type="FunFam" id="2.130.10.10:FF:000161">
    <property type="entry name" value="DNA damage-binding protein 2"/>
    <property type="match status" value="1"/>
</dbReference>
<evidence type="ECO:0000256" key="16">
    <source>
        <dbReference type="SAM" id="MobiDB-lite"/>
    </source>
</evidence>
<keyword evidence="17" id="KW-1185">Reference proteome</keyword>
<reference evidence="18" key="1">
    <citation type="submission" date="2025-08" db="UniProtKB">
        <authorList>
            <consortium name="RefSeq"/>
        </authorList>
    </citation>
    <scope>IDENTIFICATION</scope>
    <source>
        <tissue evidence="18">Whole sample</tissue>
    </source>
</reference>
<dbReference type="GO" id="GO:0080008">
    <property type="term" value="C:Cul4-RING E3 ubiquitin ligase complex"/>
    <property type="evidence" value="ECO:0007669"/>
    <property type="project" value="InterPro"/>
</dbReference>
<dbReference type="KEGG" id="cvn:111133797"/>
<evidence type="ECO:0000256" key="14">
    <source>
        <dbReference type="ARBA" id="ARBA00031670"/>
    </source>
</evidence>
<feature type="repeat" description="WD" evidence="15">
    <location>
        <begin position="264"/>
        <end position="299"/>
    </location>
</feature>
<keyword evidence="11" id="KW-0238">DNA-binding</keyword>
<sequence length="519" mass="59227">MPRKRKDDQKSLMNAEEKPKKLKSKDKDVEDCQTYAQKLKKKMDHKALRGKEVEETPIHESILVNREDTLLRLKPRVSPYTVQVTRPSYTKSHNLAHQLHGYSMGVPRKTLYESTTKCVIDMLSEMQISTMTSPFDRRVTAVEWHPTNPGLVAVGSKGGDIFWWDTSDTNRQKFIQGMGAGGIINAIKFWPHNYSKILTAAVDGTITLNDIEGKNTQVLADTLNAHDFWYCSVDVHPERKFVAAGDNVGKLQFLSYEGKKTFEFRLHKNKITHCEFSPLEEWMLCTASTDHTVQIWDVRMIKDRGSSLCIMKHEKPVNSAYFSRTNGCRLLTTDQNNQVRVYLAPEWHLEKTILHPHRFFQHITPIKATWHPLLDLAVIGRYPDPNFAGYHDNELRTIDVIDVDTEKVVTKLHDPSATGLVCVNKFNSDGDTLVSGMGVNLLLWRRKEEAAKIQESFMSKLDGKSLDPTSHQGQTRSSRAGQSKRAGDKLKKTKDTTESKQTKSKLKVKTLEEKHRGKK</sequence>
<dbReference type="InterPro" id="IPR036322">
    <property type="entry name" value="WD40_repeat_dom_sf"/>
</dbReference>
<name>A0A8B8EDI9_CRAVI</name>
<dbReference type="GO" id="GO:0006281">
    <property type="term" value="P:DNA repair"/>
    <property type="evidence" value="ECO:0007669"/>
    <property type="project" value="UniProtKB-KW"/>
</dbReference>
<keyword evidence="12" id="KW-0234">DNA repair</keyword>
<comment type="pathway">
    <text evidence="3">Protein modification; protein ubiquitination.</text>
</comment>
<gene>
    <name evidence="18" type="primary">LOC111133797</name>
</gene>
<dbReference type="SUPFAM" id="SSF50978">
    <property type="entry name" value="WD40 repeat-like"/>
    <property type="match status" value="1"/>
</dbReference>
<dbReference type="Proteomes" id="UP000694844">
    <property type="component" value="Chromosome 5"/>
</dbReference>
<evidence type="ECO:0000256" key="12">
    <source>
        <dbReference type="ARBA" id="ARBA00023204"/>
    </source>
</evidence>
<dbReference type="GO" id="GO:0003684">
    <property type="term" value="F:damaged DNA binding"/>
    <property type="evidence" value="ECO:0007669"/>
    <property type="project" value="InterPro"/>
</dbReference>
<dbReference type="GO" id="GO:0005694">
    <property type="term" value="C:chromosome"/>
    <property type="evidence" value="ECO:0007669"/>
    <property type="project" value="UniProtKB-SubCell"/>
</dbReference>
<keyword evidence="13" id="KW-0539">Nucleus</keyword>
<evidence type="ECO:0000256" key="8">
    <source>
        <dbReference type="ARBA" id="ARBA00022737"/>
    </source>
</evidence>
<comment type="similarity">
    <text evidence="4">Belongs to the WD repeat DDB2/WDR76 family.</text>
</comment>
<dbReference type="InterPro" id="IPR033312">
    <property type="entry name" value="DDB2"/>
</dbReference>
<dbReference type="GeneID" id="111133797"/>
<feature type="compositionally biased region" description="Basic and acidic residues" evidence="16">
    <location>
        <begin position="485"/>
        <end position="501"/>
    </location>
</feature>
<feature type="compositionally biased region" description="Basic and acidic residues" evidence="16">
    <location>
        <begin position="509"/>
        <end position="519"/>
    </location>
</feature>
<organism evidence="17 18">
    <name type="scientific">Crassostrea virginica</name>
    <name type="common">Eastern oyster</name>
    <dbReference type="NCBI Taxonomy" id="6565"/>
    <lineage>
        <taxon>Eukaryota</taxon>
        <taxon>Metazoa</taxon>
        <taxon>Spiralia</taxon>
        <taxon>Lophotrochozoa</taxon>
        <taxon>Mollusca</taxon>
        <taxon>Bivalvia</taxon>
        <taxon>Autobranchia</taxon>
        <taxon>Pteriomorphia</taxon>
        <taxon>Ostreida</taxon>
        <taxon>Ostreoidea</taxon>
        <taxon>Ostreidae</taxon>
        <taxon>Crassostrea</taxon>
    </lineage>
</organism>
<proteinExistence type="inferred from homology"/>
<keyword evidence="7 15" id="KW-0853">WD repeat</keyword>
<evidence type="ECO:0000313" key="17">
    <source>
        <dbReference type="Proteomes" id="UP000694844"/>
    </source>
</evidence>
<keyword evidence="9" id="KW-0227">DNA damage</keyword>
<accession>A0A8B8EDI9</accession>
<dbReference type="Pfam" id="PF00400">
    <property type="entry name" value="WD40"/>
    <property type="match status" value="1"/>
</dbReference>
<evidence type="ECO:0000256" key="3">
    <source>
        <dbReference type="ARBA" id="ARBA00004906"/>
    </source>
</evidence>
<evidence type="ECO:0000256" key="13">
    <source>
        <dbReference type="ARBA" id="ARBA00023242"/>
    </source>
</evidence>
<dbReference type="SMART" id="SM00320">
    <property type="entry name" value="WD40"/>
    <property type="match status" value="5"/>
</dbReference>
<feature type="region of interest" description="Disordered" evidence="16">
    <location>
        <begin position="461"/>
        <end position="519"/>
    </location>
</feature>
<keyword evidence="6" id="KW-0158">Chromosome</keyword>
<evidence type="ECO:0000256" key="6">
    <source>
        <dbReference type="ARBA" id="ARBA00022454"/>
    </source>
</evidence>
<evidence type="ECO:0000256" key="2">
    <source>
        <dbReference type="ARBA" id="ARBA00004286"/>
    </source>
</evidence>
<dbReference type="GO" id="GO:0005634">
    <property type="term" value="C:nucleus"/>
    <property type="evidence" value="ECO:0007669"/>
    <property type="project" value="UniProtKB-SubCell"/>
</dbReference>
<evidence type="ECO:0000256" key="7">
    <source>
        <dbReference type="ARBA" id="ARBA00022574"/>
    </source>
</evidence>